<organism evidence="1 2">
    <name type="scientific">Vaccinium darrowii</name>
    <dbReference type="NCBI Taxonomy" id="229202"/>
    <lineage>
        <taxon>Eukaryota</taxon>
        <taxon>Viridiplantae</taxon>
        <taxon>Streptophyta</taxon>
        <taxon>Embryophyta</taxon>
        <taxon>Tracheophyta</taxon>
        <taxon>Spermatophyta</taxon>
        <taxon>Magnoliopsida</taxon>
        <taxon>eudicotyledons</taxon>
        <taxon>Gunneridae</taxon>
        <taxon>Pentapetalae</taxon>
        <taxon>asterids</taxon>
        <taxon>Ericales</taxon>
        <taxon>Ericaceae</taxon>
        <taxon>Vaccinioideae</taxon>
        <taxon>Vaccinieae</taxon>
        <taxon>Vaccinium</taxon>
    </lineage>
</organism>
<dbReference type="Proteomes" id="UP000828048">
    <property type="component" value="Chromosome 3"/>
</dbReference>
<gene>
    <name evidence="1" type="ORF">Vadar_019164</name>
</gene>
<protein>
    <submittedName>
        <fullName evidence="1">Uncharacterized protein</fullName>
    </submittedName>
</protein>
<comment type="caution">
    <text evidence="1">The sequence shown here is derived from an EMBL/GenBank/DDBJ whole genome shotgun (WGS) entry which is preliminary data.</text>
</comment>
<evidence type="ECO:0000313" key="1">
    <source>
        <dbReference type="EMBL" id="KAH7858024.1"/>
    </source>
</evidence>
<evidence type="ECO:0000313" key="2">
    <source>
        <dbReference type="Proteomes" id="UP000828048"/>
    </source>
</evidence>
<sequence length="183" mass="20721">MASSSPVSFLPPPNPLLPLTTPQPQLPFPLSSFSLLSPSSQSPPTLPPLTTTPLDLEPSQSSLPCDIFPVLCPSLDLANLVFCKDTFNVQVTDDDPDEPQDLLISRFNREVRRAGIIREVCRRRFFENKREEKKRKKREADMRNRRRRLPPKEPEPEKGVSNGEGYDEEDDNGNFEGVEVPYC</sequence>
<keyword evidence="2" id="KW-1185">Reference proteome</keyword>
<proteinExistence type="predicted"/>
<name>A0ACB7YXP0_9ERIC</name>
<dbReference type="EMBL" id="CM037153">
    <property type="protein sequence ID" value="KAH7858024.1"/>
    <property type="molecule type" value="Genomic_DNA"/>
</dbReference>
<accession>A0ACB7YXP0</accession>
<reference evidence="1 2" key="1">
    <citation type="journal article" date="2021" name="Hortic Res">
        <title>High-quality reference genome and annotation aids understanding of berry development for evergreen blueberry (Vaccinium darrowii).</title>
        <authorList>
            <person name="Yu J."/>
            <person name="Hulse-Kemp A.M."/>
            <person name="Babiker E."/>
            <person name="Staton M."/>
        </authorList>
    </citation>
    <scope>NUCLEOTIDE SEQUENCE [LARGE SCALE GENOMIC DNA]</scope>
    <source>
        <strain evidence="2">cv. NJ 8807/NJ 8810</strain>
        <tissue evidence="1">Young leaf</tissue>
    </source>
</reference>